<sequence>MKVRLLTQLKIGVFSSEKIQTLNSLSSIAGLAFNEQHIGKKQCVLYLGIALFEFGSEQTRNFTIETLPLQFIRELTHFDDQDLQEKSFILLSWVSSQEEMTKYQEIKQDLKGQNVLKDAKDKIEDKGGLVITVLEVAKELIFQDNDFIPLSVDFGEDNEFIDSLFQFQDALSPEQATGTFTQILIYIMYGMEKELQDMKRDKYIIPLVKLLQIHPNKNDLYDITCFISRVVTSFEETGKIQINESLLDIFVENGGLEKLVNYLKDDEIENERIKQHLAVIIGSLHKAVKIPDDFREVVINNLKSLPEDDDDDELIHLQVASLSRLAENEENHEDIISGNFSENLIKYISSEVEDIVDQEMMLALNLLQFGSQQVRLKVKEGVPWDVVKQLQYNEINIEDDEDDDDNDQKKVKITAELLDQWIISIQ</sequence>
<dbReference type="EMBL" id="SNRW01011422">
    <property type="protein sequence ID" value="KAA6375173.1"/>
    <property type="molecule type" value="Genomic_DNA"/>
</dbReference>
<protein>
    <submittedName>
        <fullName evidence="1">Uncharacterized protein</fullName>
    </submittedName>
</protein>
<dbReference type="Proteomes" id="UP000324800">
    <property type="component" value="Unassembled WGS sequence"/>
</dbReference>
<dbReference type="OrthoDB" id="7537227at2759"/>
<dbReference type="AlphaFoldDB" id="A0A5J4UY68"/>
<gene>
    <name evidence="1" type="ORF">EZS28_029301</name>
</gene>
<accession>A0A5J4UY68</accession>
<dbReference type="InterPro" id="IPR016024">
    <property type="entry name" value="ARM-type_fold"/>
</dbReference>
<proteinExistence type="predicted"/>
<reference evidence="1 2" key="1">
    <citation type="submission" date="2019-03" db="EMBL/GenBank/DDBJ databases">
        <title>Single cell metagenomics reveals metabolic interactions within the superorganism composed of flagellate Streblomastix strix and complex community of Bacteroidetes bacteria on its surface.</title>
        <authorList>
            <person name="Treitli S.C."/>
            <person name="Kolisko M."/>
            <person name="Husnik F."/>
            <person name="Keeling P."/>
            <person name="Hampl V."/>
        </authorList>
    </citation>
    <scope>NUCLEOTIDE SEQUENCE [LARGE SCALE GENOMIC DNA]</scope>
    <source>
        <strain evidence="1">ST1C</strain>
    </source>
</reference>
<dbReference type="InterPro" id="IPR011989">
    <property type="entry name" value="ARM-like"/>
</dbReference>
<comment type="caution">
    <text evidence="1">The sequence shown here is derived from an EMBL/GenBank/DDBJ whole genome shotgun (WGS) entry which is preliminary data.</text>
</comment>
<name>A0A5J4UY68_9EUKA</name>
<organism evidence="1 2">
    <name type="scientific">Streblomastix strix</name>
    <dbReference type="NCBI Taxonomy" id="222440"/>
    <lineage>
        <taxon>Eukaryota</taxon>
        <taxon>Metamonada</taxon>
        <taxon>Preaxostyla</taxon>
        <taxon>Oxymonadida</taxon>
        <taxon>Streblomastigidae</taxon>
        <taxon>Streblomastix</taxon>
    </lineage>
</organism>
<dbReference type="SUPFAM" id="SSF48371">
    <property type="entry name" value="ARM repeat"/>
    <property type="match status" value="1"/>
</dbReference>
<evidence type="ECO:0000313" key="2">
    <source>
        <dbReference type="Proteomes" id="UP000324800"/>
    </source>
</evidence>
<dbReference type="Gene3D" id="1.25.10.10">
    <property type="entry name" value="Leucine-rich Repeat Variant"/>
    <property type="match status" value="1"/>
</dbReference>
<evidence type="ECO:0000313" key="1">
    <source>
        <dbReference type="EMBL" id="KAA6375173.1"/>
    </source>
</evidence>